<dbReference type="Gene3D" id="2.120.10.30">
    <property type="entry name" value="TolB, C-terminal domain"/>
    <property type="match status" value="1"/>
</dbReference>
<dbReference type="EMBL" id="FOHJ01000005">
    <property type="protein sequence ID" value="SET48457.1"/>
    <property type="molecule type" value="Genomic_DNA"/>
</dbReference>
<dbReference type="InterPro" id="IPR029058">
    <property type="entry name" value="AB_hydrolase_fold"/>
</dbReference>
<keyword evidence="3" id="KW-0645">Protease</keyword>
<dbReference type="SUPFAM" id="SSF69304">
    <property type="entry name" value="Tricorn protease N-terminal domain"/>
    <property type="match status" value="1"/>
</dbReference>
<evidence type="ECO:0000313" key="4">
    <source>
        <dbReference type="Proteomes" id="UP000199095"/>
    </source>
</evidence>
<evidence type="ECO:0000259" key="2">
    <source>
        <dbReference type="Pfam" id="PF00326"/>
    </source>
</evidence>
<evidence type="ECO:0000313" key="3">
    <source>
        <dbReference type="EMBL" id="SET48457.1"/>
    </source>
</evidence>
<dbReference type="OrthoDB" id="108903at2"/>
<dbReference type="InterPro" id="IPR011042">
    <property type="entry name" value="6-blade_b-propeller_TolB-like"/>
</dbReference>
<proteinExistence type="predicted"/>
<accession>A0A1I0ESX4</accession>
<dbReference type="GO" id="GO:0004252">
    <property type="term" value="F:serine-type endopeptidase activity"/>
    <property type="evidence" value="ECO:0007669"/>
    <property type="project" value="TreeGrafter"/>
</dbReference>
<dbReference type="GO" id="GO:0006508">
    <property type="term" value="P:proteolysis"/>
    <property type="evidence" value="ECO:0007669"/>
    <property type="project" value="InterPro"/>
</dbReference>
<dbReference type="InterPro" id="IPR001375">
    <property type="entry name" value="Peptidase_S9_cat"/>
</dbReference>
<dbReference type="RefSeq" id="WP_093134249.1">
    <property type="nucleotide sequence ID" value="NZ_FOHJ01000005.1"/>
</dbReference>
<dbReference type="PANTHER" id="PTHR42776:SF27">
    <property type="entry name" value="DIPEPTIDYL PEPTIDASE FAMILY MEMBER 6"/>
    <property type="match status" value="1"/>
</dbReference>
<gene>
    <name evidence="3" type="ORF">SAMN05421676_10566</name>
</gene>
<name>A0A1I0ESX4_9BACI</name>
<reference evidence="4" key="1">
    <citation type="submission" date="2016-10" db="EMBL/GenBank/DDBJ databases">
        <authorList>
            <person name="Varghese N."/>
            <person name="Submissions S."/>
        </authorList>
    </citation>
    <scope>NUCLEOTIDE SEQUENCE [LARGE SCALE GENOMIC DNA]</scope>
    <source>
        <strain evidence="4">CGMCC 1.3566</strain>
    </source>
</reference>
<keyword evidence="3" id="KW-0031">Aminopeptidase</keyword>
<protein>
    <submittedName>
        <fullName evidence="3">Dipeptidyl aminopeptidase/acylaminoacyl peptidase</fullName>
    </submittedName>
</protein>
<sequence>MINFPRPDIEQYLRSFAITHFTVSPDESSLVFNTNLSGEMNLWKMDLPNQFPYQVSFHNENSHIVSYDPEKRYLLTGIDHDGDENYQIYALPINGGVPLPVVTGERNEKFYYGHLSEDGERIYYTTNKNNPTFLNIRIYNLKTEEDTMLFKGDEAPCFLEAVSPDEETFIYLQAYANTYQLLYVHKDGESLPLTPDPKAVHTTSSPVYMDNQTVYFVTNYQSKFSYLASFNLETKTFKEVLKIDGREMTDLVYHKESKTVYLVAEHGVVDELYAYDVETGQFSEIDIPIHTINQLKVAKSGNLYLLGNSAVEPSNIYQKEIGKEWVALSNNRVMGVSSDELVNPEIVTYKSYDDTPIESLFFKANPEVTNGYTVFWPHGGPQSSERKSYRSYFQFLTGIGYNVFAPNFRGSTGYGAEFVKLVEQDWGHGPRLDCVEGIKWLFENGYSDREHLFLLGGSYGGYMSLLLAGRHPDYFRAVVDIFGPSDLFSFYNSVPEEWKPIMKLWLGDPEKDRERFIKDSPITYLDGMKKPMLIIQGANDPRVVKKESDQIVEALRGKDVEVEYLVMENEGHGFSKKENEVKAFRMIADFFEKYQS</sequence>
<dbReference type="SUPFAM" id="SSF53474">
    <property type="entry name" value="alpha/beta-Hydrolases"/>
    <property type="match status" value="1"/>
</dbReference>
<evidence type="ECO:0000256" key="1">
    <source>
        <dbReference type="ARBA" id="ARBA00022801"/>
    </source>
</evidence>
<dbReference type="GO" id="GO:0004177">
    <property type="term" value="F:aminopeptidase activity"/>
    <property type="evidence" value="ECO:0007669"/>
    <property type="project" value="UniProtKB-KW"/>
</dbReference>
<dbReference type="Proteomes" id="UP000199095">
    <property type="component" value="Unassembled WGS sequence"/>
</dbReference>
<keyword evidence="4" id="KW-1185">Reference proteome</keyword>
<organism evidence="3 4">
    <name type="scientific">Salinibacillus kushneri</name>
    <dbReference type="NCBI Taxonomy" id="237682"/>
    <lineage>
        <taxon>Bacteria</taxon>
        <taxon>Bacillati</taxon>
        <taxon>Bacillota</taxon>
        <taxon>Bacilli</taxon>
        <taxon>Bacillales</taxon>
        <taxon>Bacillaceae</taxon>
        <taxon>Salinibacillus</taxon>
    </lineage>
</organism>
<dbReference type="AlphaFoldDB" id="A0A1I0ESX4"/>
<dbReference type="Pfam" id="PF00326">
    <property type="entry name" value="Peptidase_S9"/>
    <property type="match status" value="1"/>
</dbReference>
<feature type="domain" description="Peptidase S9 prolyl oligopeptidase catalytic" evidence="2">
    <location>
        <begin position="388"/>
        <end position="594"/>
    </location>
</feature>
<keyword evidence="1" id="KW-0378">Hydrolase</keyword>
<dbReference type="PANTHER" id="PTHR42776">
    <property type="entry name" value="SERINE PEPTIDASE S9 FAMILY MEMBER"/>
    <property type="match status" value="1"/>
</dbReference>
<dbReference type="STRING" id="237682.SAMN05421676_10566"/>
<dbReference type="Gene3D" id="3.40.50.1820">
    <property type="entry name" value="alpha/beta hydrolase"/>
    <property type="match status" value="1"/>
</dbReference>